<dbReference type="PATRIC" id="fig|54915.3.peg.2475"/>
<dbReference type="InterPro" id="IPR036388">
    <property type="entry name" value="WH-like_DNA-bd_sf"/>
</dbReference>
<dbReference type="Proteomes" id="UP000319578">
    <property type="component" value="Unassembled WGS sequence"/>
</dbReference>
<dbReference type="STRING" id="54915.ADS79_17040"/>
<dbReference type="Gene3D" id="3.40.190.290">
    <property type="match status" value="1"/>
</dbReference>
<dbReference type="Pfam" id="PF00126">
    <property type="entry name" value="HTH_1"/>
    <property type="match status" value="1"/>
</dbReference>
<organism evidence="7 8">
    <name type="scientific">Brevibacillus reuszeri</name>
    <dbReference type="NCBI Taxonomy" id="54915"/>
    <lineage>
        <taxon>Bacteria</taxon>
        <taxon>Bacillati</taxon>
        <taxon>Bacillota</taxon>
        <taxon>Bacilli</taxon>
        <taxon>Bacillales</taxon>
        <taxon>Paenibacillaceae</taxon>
        <taxon>Brevibacillus</taxon>
    </lineage>
</organism>
<dbReference type="EMBL" id="BJON01000014">
    <property type="protein sequence ID" value="GED69955.1"/>
    <property type="molecule type" value="Genomic_DNA"/>
</dbReference>
<dbReference type="PANTHER" id="PTHR30346:SF28">
    <property type="entry name" value="HTH-TYPE TRANSCRIPTIONAL REGULATOR CYNR"/>
    <property type="match status" value="1"/>
</dbReference>
<accession>A0A0K9YQZ9</accession>
<evidence type="ECO:0000313" key="7">
    <source>
        <dbReference type="EMBL" id="KNB70605.1"/>
    </source>
</evidence>
<gene>
    <name evidence="6" type="primary">gltC_2</name>
    <name evidence="7" type="ORF">ADS79_17040</name>
    <name evidence="6" type="ORF">BRE01_36570</name>
</gene>
<dbReference type="EMBL" id="LGIQ01000009">
    <property type="protein sequence ID" value="KNB70605.1"/>
    <property type="molecule type" value="Genomic_DNA"/>
</dbReference>
<dbReference type="PANTHER" id="PTHR30346">
    <property type="entry name" value="TRANSCRIPTIONAL DUAL REGULATOR HCAR-RELATED"/>
    <property type="match status" value="1"/>
</dbReference>
<comment type="similarity">
    <text evidence="1">Belongs to the LysR transcriptional regulatory family.</text>
</comment>
<dbReference type="InterPro" id="IPR000847">
    <property type="entry name" value="LysR_HTH_N"/>
</dbReference>
<evidence type="ECO:0000256" key="1">
    <source>
        <dbReference type="ARBA" id="ARBA00009437"/>
    </source>
</evidence>
<dbReference type="InterPro" id="IPR005119">
    <property type="entry name" value="LysR_subst-bd"/>
</dbReference>
<dbReference type="CDD" id="cd05466">
    <property type="entry name" value="PBP2_LTTR_substrate"/>
    <property type="match status" value="1"/>
</dbReference>
<keyword evidence="4" id="KW-0804">Transcription</keyword>
<reference evidence="7" key="2">
    <citation type="submission" date="2015-07" db="EMBL/GenBank/DDBJ databases">
        <title>MeaNS - Measles Nucleotide Surveillance Program.</title>
        <authorList>
            <person name="Tran T."/>
            <person name="Druce J."/>
        </authorList>
    </citation>
    <scope>NUCLEOTIDE SEQUENCE</scope>
    <source>
        <strain evidence="7">DSM 9887</strain>
    </source>
</reference>
<dbReference type="Gene3D" id="1.10.10.10">
    <property type="entry name" value="Winged helix-like DNA-binding domain superfamily/Winged helix DNA-binding domain"/>
    <property type="match status" value="1"/>
</dbReference>
<keyword evidence="3" id="KW-0238">DNA-binding</keyword>
<protein>
    <submittedName>
        <fullName evidence="6">LysR family transcriptional regulator</fullName>
    </submittedName>
</protein>
<dbReference type="GO" id="GO:0032993">
    <property type="term" value="C:protein-DNA complex"/>
    <property type="evidence" value="ECO:0007669"/>
    <property type="project" value="TreeGrafter"/>
</dbReference>
<dbReference type="RefSeq" id="WP_049739607.1">
    <property type="nucleotide sequence ID" value="NZ_BJON01000014.1"/>
</dbReference>
<keyword evidence="2" id="KW-0805">Transcription regulation</keyword>
<dbReference type="SUPFAM" id="SSF53850">
    <property type="entry name" value="Periplasmic binding protein-like II"/>
    <property type="match status" value="1"/>
</dbReference>
<dbReference type="OrthoDB" id="9803735at2"/>
<dbReference type="AlphaFoldDB" id="A0A0K9YQZ9"/>
<dbReference type="PROSITE" id="PS50931">
    <property type="entry name" value="HTH_LYSR"/>
    <property type="match status" value="1"/>
</dbReference>
<evidence type="ECO:0000256" key="3">
    <source>
        <dbReference type="ARBA" id="ARBA00023125"/>
    </source>
</evidence>
<dbReference type="FunFam" id="1.10.10.10:FF:000001">
    <property type="entry name" value="LysR family transcriptional regulator"/>
    <property type="match status" value="1"/>
</dbReference>
<dbReference type="SUPFAM" id="SSF46785">
    <property type="entry name" value="Winged helix' DNA-binding domain"/>
    <property type="match status" value="1"/>
</dbReference>
<dbReference type="GO" id="GO:0003677">
    <property type="term" value="F:DNA binding"/>
    <property type="evidence" value="ECO:0007669"/>
    <property type="project" value="UniProtKB-KW"/>
</dbReference>
<name>A0A0K9YQZ9_9BACL</name>
<sequence>MELRQLTYFVEVARLNNLTRAAERLRVAQPALSQQIGNLERELGVRLFNRTGRGVTLTEAGNAFFFAAEKTLAEAEKAKDVAKGFSKHPIGKVTVGALDSLVQTRLPRMLVAFGQKYPGIKVFIRENTTSPLLESLKKGELDLALAHEWDHQYPQHLERLIPPAGIGSTFLYQDELVLAVAKGHPLETSGTIAISELREESFVSFNEGSGIRSLLYASCVKEGFEPHVRYECASPRMLVAERLGVSVLPRLMAELPGPPISILSLAPPLSRTVSAFFFEGRYLSPASEIFLQYVEQYFRSESTL</sequence>
<dbReference type="GO" id="GO:0003700">
    <property type="term" value="F:DNA-binding transcription factor activity"/>
    <property type="evidence" value="ECO:0007669"/>
    <property type="project" value="InterPro"/>
</dbReference>
<dbReference type="InterPro" id="IPR036390">
    <property type="entry name" value="WH_DNA-bd_sf"/>
</dbReference>
<proteinExistence type="inferred from homology"/>
<reference evidence="8" key="1">
    <citation type="submission" date="2015-07" db="EMBL/GenBank/DDBJ databases">
        <title>Genome sequencing project for genomic taxonomy and phylogenomics of Bacillus-like bacteria.</title>
        <authorList>
            <person name="Liu B."/>
            <person name="Wang J."/>
            <person name="Zhu Y."/>
            <person name="Liu G."/>
            <person name="Chen Q."/>
            <person name="Chen Z."/>
            <person name="Lan J."/>
            <person name="Che J."/>
            <person name="Ge C."/>
            <person name="Shi H."/>
            <person name="Pan Z."/>
            <person name="Liu X."/>
        </authorList>
    </citation>
    <scope>NUCLEOTIDE SEQUENCE [LARGE SCALE GENOMIC DNA]</scope>
    <source>
        <strain evidence="8">DSM 9887</strain>
    </source>
</reference>
<reference evidence="6 9" key="3">
    <citation type="submission" date="2019-06" db="EMBL/GenBank/DDBJ databases">
        <title>Whole genome shotgun sequence of Brevibacillus reuszeri NBRC 15719.</title>
        <authorList>
            <person name="Hosoyama A."/>
            <person name="Uohara A."/>
            <person name="Ohji S."/>
            <person name="Ichikawa N."/>
        </authorList>
    </citation>
    <scope>NUCLEOTIDE SEQUENCE [LARGE SCALE GENOMIC DNA]</scope>
    <source>
        <strain evidence="6 9">NBRC 15719</strain>
    </source>
</reference>
<dbReference type="PRINTS" id="PR00039">
    <property type="entry name" value="HTHLYSR"/>
</dbReference>
<evidence type="ECO:0000313" key="8">
    <source>
        <dbReference type="Proteomes" id="UP000036834"/>
    </source>
</evidence>
<keyword evidence="9" id="KW-1185">Reference proteome</keyword>
<evidence type="ECO:0000256" key="4">
    <source>
        <dbReference type="ARBA" id="ARBA00023163"/>
    </source>
</evidence>
<evidence type="ECO:0000313" key="9">
    <source>
        <dbReference type="Proteomes" id="UP000319578"/>
    </source>
</evidence>
<feature type="domain" description="HTH lysR-type" evidence="5">
    <location>
        <begin position="1"/>
        <end position="58"/>
    </location>
</feature>
<evidence type="ECO:0000256" key="2">
    <source>
        <dbReference type="ARBA" id="ARBA00023015"/>
    </source>
</evidence>
<evidence type="ECO:0000313" key="6">
    <source>
        <dbReference type="EMBL" id="GED69955.1"/>
    </source>
</evidence>
<comment type="caution">
    <text evidence="7">The sequence shown here is derived from an EMBL/GenBank/DDBJ whole genome shotgun (WGS) entry which is preliminary data.</text>
</comment>
<dbReference type="Pfam" id="PF03466">
    <property type="entry name" value="LysR_substrate"/>
    <property type="match status" value="1"/>
</dbReference>
<dbReference type="Proteomes" id="UP000036834">
    <property type="component" value="Unassembled WGS sequence"/>
</dbReference>
<evidence type="ECO:0000259" key="5">
    <source>
        <dbReference type="PROSITE" id="PS50931"/>
    </source>
</evidence>